<gene>
    <name evidence="2" type="ORF">WJ0W_001420</name>
</gene>
<proteinExistence type="predicted"/>
<evidence type="ECO:0000256" key="1">
    <source>
        <dbReference type="SAM" id="MobiDB-lite"/>
    </source>
</evidence>
<evidence type="ECO:0008006" key="4">
    <source>
        <dbReference type="Google" id="ProtNLM"/>
    </source>
</evidence>
<dbReference type="EMBL" id="CALYLO010000001">
    <property type="protein sequence ID" value="CAH8244182.1"/>
    <property type="molecule type" value="Genomic_DNA"/>
</dbReference>
<name>A0ABM9FY73_9BACL</name>
<accession>A0ABM9FY73</accession>
<dbReference type="RefSeq" id="WP_213426924.1">
    <property type="nucleotide sequence ID" value="NZ_AP031286.1"/>
</dbReference>
<feature type="region of interest" description="Disordered" evidence="1">
    <location>
        <begin position="1"/>
        <end position="55"/>
    </location>
</feature>
<organism evidence="2 3">
    <name type="scientific">Paenibacillus melissococcoides</name>
    <dbReference type="NCBI Taxonomy" id="2912268"/>
    <lineage>
        <taxon>Bacteria</taxon>
        <taxon>Bacillati</taxon>
        <taxon>Bacillota</taxon>
        <taxon>Bacilli</taxon>
        <taxon>Bacillales</taxon>
        <taxon>Paenibacillaceae</taxon>
        <taxon>Paenibacillus</taxon>
    </lineage>
</organism>
<comment type="caution">
    <text evidence="2">The sequence shown here is derived from an EMBL/GenBank/DDBJ whole genome shotgun (WGS) entry which is preliminary data.</text>
</comment>
<feature type="compositionally biased region" description="Basic and acidic residues" evidence="1">
    <location>
        <begin position="31"/>
        <end position="55"/>
    </location>
</feature>
<keyword evidence="3" id="KW-1185">Reference proteome</keyword>
<protein>
    <recommendedName>
        <fullName evidence="4">DUF4025 domain-containing protein</fullName>
    </recommendedName>
</protein>
<dbReference type="Proteomes" id="UP001154322">
    <property type="component" value="Unassembled WGS sequence"/>
</dbReference>
<evidence type="ECO:0000313" key="2">
    <source>
        <dbReference type="EMBL" id="CAH8244182.1"/>
    </source>
</evidence>
<sequence>MGKLRNAIDDQIYPNHPKGDSGSSAILPKDGFGHKADINIDEKSGEQLHDTDDKN</sequence>
<reference evidence="2" key="1">
    <citation type="submission" date="2022-06" db="EMBL/GenBank/DDBJ databases">
        <authorList>
            <person name="Dietemann V."/>
            <person name="Ory F."/>
            <person name="Dainat B."/>
            <person name="Oberhansli S."/>
        </authorList>
    </citation>
    <scope>NUCLEOTIDE SEQUENCE</scope>
    <source>
        <strain evidence="2">Ena-SAMPLE-TAB-26-04-2022-14:26:32:270-5432</strain>
    </source>
</reference>
<evidence type="ECO:0000313" key="3">
    <source>
        <dbReference type="Proteomes" id="UP001154322"/>
    </source>
</evidence>